<dbReference type="InterPro" id="IPR045119">
    <property type="entry name" value="SUN1-5"/>
</dbReference>
<evidence type="ECO:0000256" key="2">
    <source>
        <dbReference type="ARBA" id="ARBA00022692"/>
    </source>
</evidence>
<sequence>MGFWLQPRITAGYCWAFPGSQGHVVIQLPKPIRPVAFTIWHISEAAWSSGRHSSAPREFAVSGVDEDIAETLLGSFTYDTHNMVAQTFYVQVLQGLWAGCPAKR</sequence>
<proteinExistence type="predicted"/>
<comment type="caution">
    <text evidence="6">The sequence shown here is derived from an EMBL/GenBank/DDBJ whole genome shotgun (WGS) entry which is preliminary data.</text>
</comment>
<keyword evidence="2" id="KW-0812">Transmembrane</keyword>
<evidence type="ECO:0000313" key="7">
    <source>
        <dbReference type="Proteomes" id="UP000518911"/>
    </source>
</evidence>
<keyword evidence="3" id="KW-1133">Transmembrane helix</keyword>
<evidence type="ECO:0000256" key="4">
    <source>
        <dbReference type="ARBA" id="ARBA00023136"/>
    </source>
</evidence>
<dbReference type="PANTHER" id="PTHR12911">
    <property type="entry name" value="SAD1/UNC-84-LIKE PROTEIN-RELATED"/>
    <property type="match status" value="1"/>
</dbReference>
<dbReference type="GO" id="GO:0005637">
    <property type="term" value="C:nuclear inner membrane"/>
    <property type="evidence" value="ECO:0007669"/>
    <property type="project" value="UniProtKB-SubCell"/>
</dbReference>
<dbReference type="EMBL" id="VZUJ01130734">
    <property type="protein sequence ID" value="NXV82315.1"/>
    <property type="molecule type" value="Genomic_DNA"/>
</dbReference>
<accession>A0A7L3X1B2</accession>
<keyword evidence="4" id="KW-0472">Membrane</keyword>
<dbReference type="Pfam" id="PF07738">
    <property type="entry name" value="Sad1_UNC"/>
    <property type="match status" value="1"/>
</dbReference>
<evidence type="ECO:0000313" key="6">
    <source>
        <dbReference type="EMBL" id="NXV82315.1"/>
    </source>
</evidence>
<comment type="subcellular location">
    <subcellularLocation>
        <location evidence="1">Nucleus inner membrane</location>
    </subcellularLocation>
</comment>
<organism evidence="6 7">
    <name type="scientific">Atlantisia rogersi</name>
    <name type="common">Inaccessible Island rail</name>
    <dbReference type="NCBI Taxonomy" id="2478892"/>
    <lineage>
        <taxon>Eukaryota</taxon>
        <taxon>Metazoa</taxon>
        <taxon>Chordata</taxon>
        <taxon>Craniata</taxon>
        <taxon>Vertebrata</taxon>
        <taxon>Euteleostomi</taxon>
        <taxon>Archelosauria</taxon>
        <taxon>Archosauria</taxon>
        <taxon>Dinosauria</taxon>
        <taxon>Saurischia</taxon>
        <taxon>Theropoda</taxon>
        <taxon>Coelurosauria</taxon>
        <taxon>Aves</taxon>
        <taxon>Neognathae</taxon>
        <taxon>Neoaves</taxon>
        <taxon>Gruiformes</taxon>
        <taxon>Rallidae</taxon>
        <taxon>Atlantisia</taxon>
    </lineage>
</organism>
<gene>
    <name evidence="6" type="primary">Sun3_1</name>
    <name evidence="6" type="ORF">ATLROG_R13031</name>
</gene>
<evidence type="ECO:0000256" key="3">
    <source>
        <dbReference type="ARBA" id="ARBA00022989"/>
    </source>
</evidence>
<feature type="non-terminal residue" evidence="6">
    <location>
        <position position="1"/>
    </location>
</feature>
<dbReference type="PANTHER" id="PTHR12911:SF24">
    <property type="entry name" value="SUN DOMAIN-CONTAINING PROTEIN 3"/>
    <property type="match status" value="1"/>
</dbReference>
<reference evidence="6 7" key="1">
    <citation type="submission" date="2019-09" db="EMBL/GenBank/DDBJ databases">
        <title>Bird 10,000 Genomes (B10K) Project - Family phase.</title>
        <authorList>
            <person name="Zhang G."/>
        </authorList>
    </citation>
    <scope>NUCLEOTIDE SEQUENCE [LARGE SCALE GENOMIC DNA]</scope>
    <source>
        <strain evidence="6">OUT-0055</strain>
        <tissue evidence="6">Blood</tissue>
    </source>
</reference>
<dbReference type="InterPro" id="IPR012919">
    <property type="entry name" value="SUN_dom"/>
</dbReference>
<dbReference type="GO" id="GO:0034993">
    <property type="term" value="C:meiotic nuclear membrane microtubule tethering complex"/>
    <property type="evidence" value="ECO:0007669"/>
    <property type="project" value="TreeGrafter"/>
</dbReference>
<dbReference type="PROSITE" id="PS51469">
    <property type="entry name" value="SUN"/>
    <property type="match status" value="1"/>
</dbReference>
<dbReference type="OrthoDB" id="9415296at2759"/>
<protein>
    <submittedName>
        <fullName evidence="6">SUN3 protein</fullName>
    </submittedName>
</protein>
<feature type="non-terminal residue" evidence="6">
    <location>
        <position position="104"/>
    </location>
</feature>
<feature type="domain" description="SUN" evidence="5">
    <location>
        <begin position="1"/>
        <end position="104"/>
    </location>
</feature>
<keyword evidence="7" id="KW-1185">Reference proteome</keyword>
<name>A0A7L3X1B2_9GRUI</name>
<evidence type="ECO:0000256" key="1">
    <source>
        <dbReference type="ARBA" id="ARBA00004540"/>
    </source>
</evidence>
<evidence type="ECO:0000259" key="5">
    <source>
        <dbReference type="PROSITE" id="PS51469"/>
    </source>
</evidence>
<dbReference type="GO" id="GO:0043495">
    <property type="term" value="F:protein-membrane adaptor activity"/>
    <property type="evidence" value="ECO:0007669"/>
    <property type="project" value="TreeGrafter"/>
</dbReference>
<dbReference type="Gene3D" id="2.60.120.260">
    <property type="entry name" value="Galactose-binding domain-like"/>
    <property type="match status" value="1"/>
</dbReference>
<dbReference type="Proteomes" id="UP000518911">
    <property type="component" value="Unassembled WGS sequence"/>
</dbReference>
<dbReference type="AlphaFoldDB" id="A0A7L3X1B2"/>